<dbReference type="PANTHER" id="PTHR37984">
    <property type="entry name" value="PROTEIN CBG26694"/>
    <property type="match status" value="1"/>
</dbReference>
<reference evidence="5" key="1">
    <citation type="submission" date="2016-04" db="EMBL/GenBank/DDBJ databases">
        <authorList>
            <person name="Nguyen H.D."/>
            <person name="Samba Siva P."/>
            <person name="Cullis J."/>
            <person name="Levesque C.A."/>
            <person name="Hambleton S."/>
        </authorList>
    </citation>
    <scope>NUCLEOTIDE SEQUENCE</scope>
    <source>
        <strain evidence="5">DAOMC 236416</strain>
    </source>
</reference>
<dbReference type="Proteomes" id="UP000077521">
    <property type="component" value="Unassembled WGS sequence"/>
</dbReference>
<dbReference type="InterPro" id="IPR023780">
    <property type="entry name" value="Chromo_domain"/>
</dbReference>
<protein>
    <recommendedName>
        <fullName evidence="7">Integrase catalytic domain-containing protein</fullName>
    </recommendedName>
</protein>
<dbReference type="Pfam" id="PF00665">
    <property type="entry name" value="rve"/>
    <property type="match status" value="1"/>
</dbReference>
<dbReference type="PROSITE" id="PS50994">
    <property type="entry name" value="INTEGRASE"/>
    <property type="match status" value="1"/>
</dbReference>
<dbReference type="SMART" id="SM00298">
    <property type="entry name" value="CHROMO"/>
    <property type="match status" value="1"/>
</dbReference>
<evidence type="ECO:0000259" key="4">
    <source>
        <dbReference type="PROSITE" id="PS50994"/>
    </source>
</evidence>
<dbReference type="InterPro" id="IPR016197">
    <property type="entry name" value="Chromo-like_dom_sf"/>
</dbReference>
<proteinExistence type="predicted"/>
<dbReference type="EMBL" id="LWDF02001243">
    <property type="protein sequence ID" value="KAE8239741.1"/>
    <property type="molecule type" value="Genomic_DNA"/>
</dbReference>
<dbReference type="InterPro" id="IPR056924">
    <property type="entry name" value="SH3_Tf2-1"/>
</dbReference>
<evidence type="ECO:0008006" key="7">
    <source>
        <dbReference type="Google" id="ProtNLM"/>
    </source>
</evidence>
<dbReference type="Gene3D" id="3.30.420.10">
    <property type="entry name" value="Ribonuclease H-like superfamily/Ribonuclease H"/>
    <property type="match status" value="1"/>
</dbReference>
<dbReference type="PROSITE" id="PS50013">
    <property type="entry name" value="CHROMO_2"/>
    <property type="match status" value="1"/>
</dbReference>
<accession>A0A8T8SG95</accession>
<feature type="domain" description="Integrase catalytic" evidence="4">
    <location>
        <begin position="1"/>
        <end position="150"/>
    </location>
</feature>
<feature type="non-terminal residue" evidence="5">
    <location>
        <position position="439"/>
    </location>
</feature>
<evidence type="ECO:0000313" key="6">
    <source>
        <dbReference type="Proteomes" id="UP000077521"/>
    </source>
</evidence>
<comment type="caution">
    <text evidence="5">The sequence shown here is derived from an EMBL/GenBank/DDBJ whole genome shotgun (WGS) entry which is preliminary data.</text>
</comment>
<dbReference type="InterPro" id="IPR000953">
    <property type="entry name" value="Chromo/chromo_shadow_dom"/>
</dbReference>
<evidence type="ECO:0000256" key="2">
    <source>
        <dbReference type="SAM" id="MobiDB-lite"/>
    </source>
</evidence>
<dbReference type="AlphaFoldDB" id="A0A8T8SG95"/>
<keyword evidence="1" id="KW-0694">RNA-binding</keyword>
<evidence type="ECO:0000313" key="5">
    <source>
        <dbReference type="EMBL" id="KAE8239741.1"/>
    </source>
</evidence>
<gene>
    <name evidence="5" type="ORF">A4X13_0g8089</name>
</gene>
<dbReference type="SUPFAM" id="SSF54160">
    <property type="entry name" value="Chromo domain-like"/>
    <property type="match status" value="1"/>
</dbReference>
<name>A0A8T8SG95_9BASI</name>
<dbReference type="PANTHER" id="PTHR37984:SF15">
    <property type="entry name" value="INTEGRASE CATALYTIC DOMAIN-CONTAINING PROTEIN"/>
    <property type="match status" value="1"/>
</dbReference>
<sequence length="439" mass="49577">MDHAVELPLSDGFDAIWIVVDLFSGEAHFVPCHKSDDANALAQQFLVHIFRLHGLPDRIISDRGATFISQFWRRLLQLLDVKASPSTAYHPQTNGKSERTIQTLEAYLRCYISYHQDDWAAWLPLAEFAFNNSRSASTEQSPFFITRGYHPSFAPGIASSSVVPAAEQLAEHLERTWHEVRAQLRWAKDQMATYYNPRRSPAPRYQIGDKVWLLRRNIPTTRPSDKLDHRRLGPFEIAEKIGTAAFRLILPSQLSSLHPVFPVVLLEPFSGSNSSSAPPPPPTLAPTLDQAWQTVDQIIDQRKIRNRYHYLLRWRDKPTSEDTWRSLNDIPVSLEPLLQSFHRRYPRYPVPADLRPAPLQVRHLRDRVLVEARGTAGDVQQFARSVLPNRAPPPRSPAPPSYSSAASAPPASRADPEVSPRVSAPVPPSRTTSSRSTLS</sequence>
<feature type="compositionally biased region" description="Low complexity" evidence="2">
    <location>
        <begin position="401"/>
        <end position="439"/>
    </location>
</feature>
<evidence type="ECO:0000259" key="3">
    <source>
        <dbReference type="PROSITE" id="PS50013"/>
    </source>
</evidence>
<feature type="compositionally biased region" description="Pro residues" evidence="2">
    <location>
        <begin position="390"/>
        <end position="400"/>
    </location>
</feature>
<organism evidence="5 6">
    <name type="scientific">Tilletia indica</name>
    <dbReference type="NCBI Taxonomy" id="43049"/>
    <lineage>
        <taxon>Eukaryota</taxon>
        <taxon>Fungi</taxon>
        <taxon>Dikarya</taxon>
        <taxon>Basidiomycota</taxon>
        <taxon>Ustilaginomycotina</taxon>
        <taxon>Exobasidiomycetes</taxon>
        <taxon>Tilletiales</taxon>
        <taxon>Tilletiaceae</taxon>
        <taxon>Tilletia</taxon>
    </lineage>
</organism>
<dbReference type="CDD" id="cd00024">
    <property type="entry name" value="CD_CSD"/>
    <property type="match status" value="1"/>
</dbReference>
<dbReference type="InterPro" id="IPR036397">
    <property type="entry name" value="RNaseH_sf"/>
</dbReference>
<dbReference type="GO" id="GO:0005634">
    <property type="term" value="C:nucleus"/>
    <property type="evidence" value="ECO:0007669"/>
    <property type="project" value="UniProtKB-ARBA"/>
</dbReference>
<dbReference type="SUPFAM" id="SSF53098">
    <property type="entry name" value="Ribonuclease H-like"/>
    <property type="match status" value="1"/>
</dbReference>
<dbReference type="GO" id="GO:0015074">
    <property type="term" value="P:DNA integration"/>
    <property type="evidence" value="ECO:0007669"/>
    <property type="project" value="InterPro"/>
</dbReference>
<feature type="region of interest" description="Disordered" evidence="2">
    <location>
        <begin position="380"/>
        <end position="439"/>
    </location>
</feature>
<dbReference type="Gene3D" id="2.40.50.40">
    <property type="match status" value="1"/>
</dbReference>
<reference evidence="5" key="2">
    <citation type="journal article" date="2019" name="IMA Fungus">
        <title>Genome sequencing and comparison of five Tilletia species to identify candidate genes for the detection of regulated species infecting wheat.</title>
        <authorList>
            <person name="Nguyen H.D.T."/>
            <person name="Sultana T."/>
            <person name="Kesanakurti P."/>
            <person name="Hambleton S."/>
        </authorList>
    </citation>
    <scope>NUCLEOTIDE SEQUENCE</scope>
    <source>
        <strain evidence="5">DAOMC 236416</strain>
    </source>
</reference>
<keyword evidence="6" id="KW-1185">Reference proteome</keyword>
<dbReference type="GO" id="GO:0006338">
    <property type="term" value="P:chromatin remodeling"/>
    <property type="evidence" value="ECO:0007669"/>
    <property type="project" value="UniProtKB-ARBA"/>
</dbReference>
<dbReference type="Pfam" id="PF24626">
    <property type="entry name" value="SH3_Tf2-1"/>
    <property type="match status" value="1"/>
</dbReference>
<evidence type="ECO:0000256" key="1">
    <source>
        <dbReference type="ARBA" id="ARBA00022884"/>
    </source>
</evidence>
<feature type="domain" description="Chromo" evidence="3">
    <location>
        <begin position="293"/>
        <end position="353"/>
    </location>
</feature>
<dbReference type="Pfam" id="PF00385">
    <property type="entry name" value="Chromo"/>
    <property type="match status" value="1"/>
</dbReference>
<dbReference type="InterPro" id="IPR012337">
    <property type="entry name" value="RNaseH-like_sf"/>
</dbReference>
<dbReference type="InterPro" id="IPR001584">
    <property type="entry name" value="Integrase_cat-core"/>
</dbReference>
<dbReference type="InterPro" id="IPR050951">
    <property type="entry name" value="Retrovirus_Pol_polyprotein"/>
</dbReference>
<dbReference type="GO" id="GO:0003723">
    <property type="term" value="F:RNA binding"/>
    <property type="evidence" value="ECO:0007669"/>
    <property type="project" value="UniProtKB-KW"/>
</dbReference>